<dbReference type="EMBL" id="GG666563">
    <property type="protein sequence ID" value="EEN54953.1"/>
    <property type="molecule type" value="Genomic_DNA"/>
</dbReference>
<dbReference type="Gene3D" id="4.10.60.10">
    <property type="entry name" value="Zinc finger, CCHC-type"/>
    <property type="match status" value="1"/>
</dbReference>
<dbReference type="InParanoid" id="C3YXZ4"/>
<protein>
    <recommendedName>
        <fullName evidence="3">CCHC-type domain-containing protein</fullName>
    </recommendedName>
</protein>
<feature type="compositionally biased region" description="Basic and acidic residues" evidence="2">
    <location>
        <begin position="9"/>
        <end position="21"/>
    </location>
</feature>
<dbReference type="GO" id="GO:0008270">
    <property type="term" value="F:zinc ion binding"/>
    <property type="evidence" value="ECO:0007669"/>
    <property type="project" value="UniProtKB-KW"/>
</dbReference>
<evidence type="ECO:0000256" key="2">
    <source>
        <dbReference type="SAM" id="MobiDB-lite"/>
    </source>
</evidence>
<evidence type="ECO:0000313" key="4">
    <source>
        <dbReference type="EMBL" id="EEN54953.1"/>
    </source>
</evidence>
<accession>C3YXZ4</accession>
<dbReference type="PROSITE" id="PS50158">
    <property type="entry name" value="ZF_CCHC"/>
    <property type="match status" value="1"/>
</dbReference>
<evidence type="ECO:0000256" key="1">
    <source>
        <dbReference type="PROSITE-ProRule" id="PRU00047"/>
    </source>
</evidence>
<reference evidence="4" key="1">
    <citation type="journal article" date="2008" name="Nature">
        <title>The amphioxus genome and the evolution of the chordate karyotype.</title>
        <authorList>
            <consortium name="US DOE Joint Genome Institute (JGI-PGF)"/>
            <person name="Putnam N.H."/>
            <person name="Butts T."/>
            <person name="Ferrier D.E.K."/>
            <person name="Furlong R.F."/>
            <person name="Hellsten U."/>
            <person name="Kawashima T."/>
            <person name="Robinson-Rechavi M."/>
            <person name="Shoguchi E."/>
            <person name="Terry A."/>
            <person name="Yu J.-K."/>
            <person name="Benito-Gutierrez E.L."/>
            <person name="Dubchak I."/>
            <person name="Garcia-Fernandez J."/>
            <person name="Gibson-Brown J.J."/>
            <person name="Grigoriev I.V."/>
            <person name="Horton A.C."/>
            <person name="de Jong P.J."/>
            <person name="Jurka J."/>
            <person name="Kapitonov V.V."/>
            <person name="Kohara Y."/>
            <person name="Kuroki Y."/>
            <person name="Lindquist E."/>
            <person name="Lucas S."/>
            <person name="Osoegawa K."/>
            <person name="Pennacchio L.A."/>
            <person name="Salamov A.A."/>
            <person name="Satou Y."/>
            <person name="Sauka-Spengler T."/>
            <person name="Schmutz J."/>
            <person name="Shin-I T."/>
            <person name="Toyoda A."/>
            <person name="Bronner-Fraser M."/>
            <person name="Fujiyama A."/>
            <person name="Holland L.Z."/>
            <person name="Holland P.W.H."/>
            <person name="Satoh N."/>
            <person name="Rokhsar D.S."/>
        </authorList>
    </citation>
    <scope>NUCLEOTIDE SEQUENCE [LARGE SCALE GENOMIC DNA]</scope>
    <source>
        <strain evidence="4">S238N-H82</strain>
        <tissue evidence="4">Testes</tissue>
    </source>
</reference>
<dbReference type="AlphaFoldDB" id="C3YXZ4"/>
<keyword evidence="1" id="KW-0479">Metal-binding</keyword>
<feature type="compositionally biased region" description="Polar residues" evidence="2">
    <location>
        <begin position="111"/>
        <end position="121"/>
    </location>
</feature>
<dbReference type="GO" id="GO:0003676">
    <property type="term" value="F:nucleic acid binding"/>
    <property type="evidence" value="ECO:0007669"/>
    <property type="project" value="InterPro"/>
</dbReference>
<feature type="region of interest" description="Disordered" evidence="2">
    <location>
        <begin position="62"/>
        <end position="182"/>
    </location>
</feature>
<keyword evidence="1" id="KW-0863">Zinc-finger</keyword>
<dbReference type="SUPFAM" id="SSF57756">
    <property type="entry name" value="Retrovirus zinc finger-like domains"/>
    <property type="match status" value="1"/>
</dbReference>
<proteinExistence type="predicted"/>
<feature type="domain" description="CCHC-type" evidence="3">
    <location>
        <begin position="24"/>
        <end position="39"/>
    </location>
</feature>
<evidence type="ECO:0000259" key="3">
    <source>
        <dbReference type="PROSITE" id="PS50158"/>
    </source>
</evidence>
<keyword evidence="1" id="KW-0862">Zinc</keyword>
<sequence length="182" mass="20102">MGPFRAKVYHKEQREAEKRQSTICKNCKEPGHTMSSCPEPQRCFDCGLPEHKRGDPACLHIVSDSDAQQEPAPQVDTEATLSPSPELVIDQYFSQYVSREDRSSPTEDDNTSVNVTMTTEPDPSWARASASDNPRKTSQKKKKQPASQKRPRDSPPAVASEPSRKQLRNAPPPPEDSSGGAT</sequence>
<organism>
    <name type="scientific">Branchiostoma floridae</name>
    <name type="common">Florida lancelet</name>
    <name type="synonym">Amphioxus</name>
    <dbReference type="NCBI Taxonomy" id="7739"/>
    <lineage>
        <taxon>Eukaryota</taxon>
        <taxon>Metazoa</taxon>
        <taxon>Chordata</taxon>
        <taxon>Cephalochordata</taxon>
        <taxon>Leptocardii</taxon>
        <taxon>Amphioxiformes</taxon>
        <taxon>Branchiostomatidae</taxon>
        <taxon>Branchiostoma</taxon>
    </lineage>
</organism>
<dbReference type="InterPro" id="IPR036875">
    <property type="entry name" value="Znf_CCHC_sf"/>
</dbReference>
<feature type="region of interest" description="Disordered" evidence="2">
    <location>
        <begin position="1"/>
        <end position="21"/>
    </location>
</feature>
<name>C3YXZ4_BRAFL</name>
<dbReference type="InterPro" id="IPR001878">
    <property type="entry name" value="Znf_CCHC"/>
</dbReference>
<gene>
    <name evidence="4" type="ORF">BRAFLDRAFT_79871</name>
</gene>